<dbReference type="PROSITE" id="PS00598">
    <property type="entry name" value="CHROMO_1"/>
    <property type="match status" value="1"/>
</dbReference>
<evidence type="ECO:0000256" key="1">
    <source>
        <dbReference type="ARBA" id="ARBA00004123"/>
    </source>
</evidence>
<dbReference type="Proteomes" id="UP001608902">
    <property type="component" value="Unassembled WGS sequence"/>
</dbReference>
<dbReference type="SMART" id="SM00248">
    <property type="entry name" value="ANK"/>
    <property type="match status" value="3"/>
</dbReference>
<sequence length="839" mass="95045">MSSESGMSSTFEVEKIVGIKHKKDGSELYKVRWLGFGASDDTWEPIENLTEDCLPLIEMYREHDRQRKEARNERKRKTQSKSLSCEREESASSSHKHWEYETIKIMTPEEWNPAADIEKGEVGSLYIPDRIPTETEKLLCGFGVEVGRITRNQLSHMRAESVPKNEERVVEKKEKSIRTARAKVKARKTKRTNLRKKQKKNENCDEGDNLADESSGDHALEKSEDVAESEVKMKENGNLNEAMLLVDEDIINSVALGSVGCAEDISDDTHVVVDESSVCDTEKDEAVSAGTTKPRKKVTMKRKAKARKSVNGKKTRRELPKASEADTRISEMADGSESEMVNSETSEAPSEESCHSATATSKHEKANACDVQEEQIQGIVSTKTRLPESRKGPEKGDTKPTSDDGTLKESSQMRVSAVVSNKPADTENSHSTRKSSGDIPEISVEAIASPSTESPKKLSVPTFRQLRRDRSMKLKVSNYSDNYRQHYLSLHCMNRNYGDQPAYSFSELRKAVLNGNERLVRATARCPPERRGFDINEKYRGKTLAIEACELPCDGSHCTDNILQYLIDAGARLDLADDFRGRIPLHYAVANDYFCRVRILLQLRSPVSYRDHHGISPLELAICSRGSPFLVLRNIYLLFEYGADPHNVILRHRNDGGSSQRFITNLIGYERELAEKFEEVRMKTFVNMSRIRSITQLMIRPVWESEASEFCTEFGFNHDSIKNPLGRPQQTYAVLLAVYDHHNARSWRIRMWGESPFTRVEINGKRLSSVQGNHNGFVYFTALLNGRNTLKVGFLPNVQTKKLILLAQVIMVEFHKQVDVEQQVRLEVATDSGTDWRRT</sequence>
<dbReference type="InterPro" id="IPR002110">
    <property type="entry name" value="Ankyrin_rpt"/>
</dbReference>
<feature type="repeat" description="ANK" evidence="3">
    <location>
        <begin position="580"/>
        <end position="612"/>
    </location>
</feature>
<dbReference type="SUPFAM" id="SSF54160">
    <property type="entry name" value="Chromo domain-like"/>
    <property type="match status" value="1"/>
</dbReference>
<reference evidence="6 7" key="1">
    <citation type="submission" date="2024-08" db="EMBL/GenBank/DDBJ databases">
        <title>Gnathostoma spinigerum genome.</title>
        <authorList>
            <person name="Gonzalez-Bertolin B."/>
            <person name="Monzon S."/>
            <person name="Zaballos A."/>
            <person name="Jimenez P."/>
            <person name="Dekumyoy P."/>
            <person name="Varona S."/>
            <person name="Cuesta I."/>
            <person name="Sumanam S."/>
            <person name="Adisakwattana P."/>
            <person name="Gasser R.B."/>
            <person name="Hernandez-Gonzalez A."/>
            <person name="Young N.D."/>
            <person name="Perteguer M.J."/>
        </authorList>
    </citation>
    <scope>NUCLEOTIDE SEQUENCE [LARGE SCALE GENOMIC DNA]</scope>
    <source>
        <strain evidence="6">AL3</strain>
        <tissue evidence="6">Liver</tissue>
    </source>
</reference>
<feature type="region of interest" description="Disordered" evidence="4">
    <location>
        <begin position="283"/>
        <end position="441"/>
    </location>
</feature>
<feature type="compositionally biased region" description="Basic residues" evidence="4">
    <location>
        <begin position="178"/>
        <end position="199"/>
    </location>
</feature>
<accession>A0ABD6E9S2</accession>
<evidence type="ECO:0000259" key="5">
    <source>
        <dbReference type="PROSITE" id="PS50013"/>
    </source>
</evidence>
<feature type="compositionally biased region" description="Basic and acidic residues" evidence="4">
    <location>
        <begin position="385"/>
        <end position="407"/>
    </location>
</feature>
<feature type="compositionally biased region" description="Polar residues" evidence="4">
    <location>
        <begin position="374"/>
        <end position="384"/>
    </location>
</feature>
<protein>
    <recommendedName>
        <fullName evidence="5">Chromo domain-containing protein</fullName>
    </recommendedName>
</protein>
<dbReference type="InterPro" id="IPR023779">
    <property type="entry name" value="Chromodomain_CS"/>
</dbReference>
<dbReference type="SMART" id="SM00298">
    <property type="entry name" value="CHROMO"/>
    <property type="match status" value="1"/>
</dbReference>
<evidence type="ECO:0000313" key="7">
    <source>
        <dbReference type="Proteomes" id="UP001608902"/>
    </source>
</evidence>
<dbReference type="GO" id="GO:0005634">
    <property type="term" value="C:nucleus"/>
    <property type="evidence" value="ECO:0007669"/>
    <property type="project" value="UniProtKB-SubCell"/>
</dbReference>
<proteinExistence type="predicted"/>
<evidence type="ECO:0000313" key="6">
    <source>
        <dbReference type="EMBL" id="MFH4976047.1"/>
    </source>
</evidence>
<comment type="caution">
    <text evidence="6">The sequence shown here is derived from an EMBL/GenBank/DDBJ whole genome shotgun (WGS) entry which is preliminary data.</text>
</comment>
<organism evidence="6 7">
    <name type="scientific">Gnathostoma spinigerum</name>
    <dbReference type="NCBI Taxonomy" id="75299"/>
    <lineage>
        <taxon>Eukaryota</taxon>
        <taxon>Metazoa</taxon>
        <taxon>Ecdysozoa</taxon>
        <taxon>Nematoda</taxon>
        <taxon>Chromadorea</taxon>
        <taxon>Rhabditida</taxon>
        <taxon>Spirurina</taxon>
        <taxon>Gnathostomatomorpha</taxon>
        <taxon>Gnathostomatoidea</taxon>
        <taxon>Gnathostomatidae</taxon>
        <taxon>Gnathostoma</taxon>
    </lineage>
</organism>
<dbReference type="Gene3D" id="1.25.40.20">
    <property type="entry name" value="Ankyrin repeat-containing domain"/>
    <property type="match status" value="1"/>
</dbReference>
<feature type="compositionally biased region" description="Polar residues" evidence="4">
    <location>
        <begin position="339"/>
        <end position="348"/>
    </location>
</feature>
<keyword evidence="2" id="KW-0539">Nucleus</keyword>
<feature type="compositionally biased region" description="Basic and acidic residues" evidence="4">
    <location>
        <begin position="317"/>
        <end position="331"/>
    </location>
</feature>
<comment type="subcellular location">
    <subcellularLocation>
        <location evidence="1">Nucleus</location>
    </subcellularLocation>
</comment>
<dbReference type="EMBL" id="JBGFUD010001274">
    <property type="protein sequence ID" value="MFH4976047.1"/>
    <property type="molecule type" value="Genomic_DNA"/>
</dbReference>
<feature type="region of interest" description="Disordered" evidence="4">
    <location>
        <begin position="157"/>
        <end position="231"/>
    </location>
</feature>
<feature type="compositionally biased region" description="Basic and acidic residues" evidence="4">
    <location>
        <begin position="157"/>
        <end position="177"/>
    </location>
</feature>
<dbReference type="AlphaFoldDB" id="A0ABD6E9S2"/>
<feature type="compositionally biased region" description="Basic and acidic residues" evidence="4">
    <location>
        <begin position="215"/>
        <end position="231"/>
    </location>
</feature>
<feature type="region of interest" description="Disordered" evidence="4">
    <location>
        <begin position="66"/>
        <end position="91"/>
    </location>
</feature>
<dbReference type="CDD" id="cd00024">
    <property type="entry name" value="CD_CSD"/>
    <property type="match status" value="1"/>
</dbReference>
<dbReference type="Gene3D" id="2.40.50.40">
    <property type="match status" value="1"/>
</dbReference>
<evidence type="ECO:0000256" key="4">
    <source>
        <dbReference type="SAM" id="MobiDB-lite"/>
    </source>
</evidence>
<dbReference type="PROSITE" id="PS50013">
    <property type="entry name" value="CHROMO_2"/>
    <property type="match status" value="1"/>
</dbReference>
<keyword evidence="7" id="KW-1185">Reference proteome</keyword>
<evidence type="ECO:0000256" key="3">
    <source>
        <dbReference type="PROSITE-ProRule" id="PRU00023"/>
    </source>
</evidence>
<gene>
    <name evidence="6" type="ORF">AB6A40_002756</name>
</gene>
<keyword evidence="3" id="KW-0040">ANK repeat</keyword>
<dbReference type="SUPFAM" id="SSF48403">
    <property type="entry name" value="Ankyrin repeat"/>
    <property type="match status" value="1"/>
</dbReference>
<feature type="domain" description="Chromo" evidence="5">
    <location>
        <begin position="11"/>
        <end position="72"/>
    </location>
</feature>
<feature type="compositionally biased region" description="Basic residues" evidence="4">
    <location>
        <begin position="293"/>
        <end position="316"/>
    </location>
</feature>
<dbReference type="PROSITE" id="PS50088">
    <property type="entry name" value="ANK_REPEAT"/>
    <property type="match status" value="1"/>
</dbReference>
<dbReference type="InterPro" id="IPR016197">
    <property type="entry name" value="Chromo-like_dom_sf"/>
</dbReference>
<name>A0ABD6E9S2_9BILA</name>
<dbReference type="InterPro" id="IPR000953">
    <property type="entry name" value="Chromo/chromo_shadow_dom"/>
</dbReference>
<dbReference type="InterPro" id="IPR023780">
    <property type="entry name" value="Chromo_domain"/>
</dbReference>
<evidence type="ECO:0000256" key="2">
    <source>
        <dbReference type="ARBA" id="ARBA00023242"/>
    </source>
</evidence>
<dbReference type="Pfam" id="PF00385">
    <property type="entry name" value="Chromo"/>
    <property type="match status" value="1"/>
</dbReference>
<dbReference type="InterPro" id="IPR036770">
    <property type="entry name" value="Ankyrin_rpt-contain_sf"/>
</dbReference>